<evidence type="ECO:0000259" key="13">
    <source>
        <dbReference type="PROSITE" id="PS50157"/>
    </source>
</evidence>
<dbReference type="PROSITE" id="PS00028">
    <property type="entry name" value="ZINC_FINGER_C2H2_1"/>
    <property type="match status" value="5"/>
</dbReference>
<evidence type="ECO:0000256" key="12">
    <source>
        <dbReference type="SAM" id="MobiDB-lite"/>
    </source>
</evidence>
<dbReference type="InterPro" id="IPR050331">
    <property type="entry name" value="Zinc_finger"/>
</dbReference>
<dbReference type="OrthoDB" id="6077919at2759"/>
<keyword evidence="8" id="KW-0804">Transcription</keyword>
<dbReference type="KEGG" id="bdr:105230956"/>
<reference evidence="15" key="1">
    <citation type="journal article" date="2014" name="BMC Genomics">
        <title>Characterizing the developmental transcriptome of the oriental fruit fly, Bactrocera dorsalis (Diptera: Tephritidae) through comparative genomic analysis with Drosophila melanogaster utilizing modENCODE datasets.</title>
        <authorList>
            <person name="Geib S.M."/>
            <person name="Calla B."/>
            <person name="Hall B."/>
            <person name="Hou S."/>
            <person name="Manoukis N.C."/>
        </authorList>
    </citation>
    <scope>NUCLEOTIDE SEQUENCE</scope>
    <source>
        <strain evidence="15">Punador</strain>
    </source>
</reference>
<dbReference type="Pfam" id="PF13912">
    <property type="entry name" value="zf-C2H2_6"/>
    <property type="match status" value="2"/>
</dbReference>
<dbReference type="GO" id="GO:0003677">
    <property type="term" value="F:DNA binding"/>
    <property type="evidence" value="ECO:0007669"/>
    <property type="project" value="UniProtKB-KW"/>
</dbReference>
<dbReference type="PROSITE" id="PS51915">
    <property type="entry name" value="ZAD"/>
    <property type="match status" value="1"/>
</dbReference>
<feature type="domain" description="ZAD" evidence="14">
    <location>
        <begin position="10"/>
        <end position="85"/>
    </location>
</feature>
<evidence type="ECO:0000313" key="15">
    <source>
        <dbReference type="EMBL" id="JAC53262.1"/>
    </source>
</evidence>
<feature type="binding site" evidence="11">
    <location>
        <position position="15"/>
    </location>
    <ligand>
        <name>Zn(2+)</name>
        <dbReference type="ChEBI" id="CHEBI:29105"/>
    </ligand>
</feature>
<accession>A0A034WG27</accession>
<dbReference type="AlphaFoldDB" id="A0A034WG27"/>
<keyword evidence="2 11" id="KW-0479">Metal-binding</keyword>
<dbReference type="InterPro" id="IPR036236">
    <property type="entry name" value="Znf_C2H2_sf"/>
</dbReference>
<gene>
    <name evidence="15" type="primary">ZN596</name>
</gene>
<feature type="domain" description="C2H2-type" evidence="13">
    <location>
        <begin position="240"/>
        <end position="267"/>
    </location>
</feature>
<keyword evidence="3" id="KW-0677">Repeat</keyword>
<comment type="subcellular location">
    <subcellularLocation>
        <location evidence="1">Nucleus</location>
    </subcellularLocation>
</comment>
<dbReference type="FunFam" id="3.30.160.60:FF:002537">
    <property type="entry name" value="Trade embargo"/>
    <property type="match status" value="1"/>
</dbReference>
<sequence length="407" mass="46856">MKSSLNEKWIVCRVCLKQPEEVMTTIFDRDDEKDMTQMILECGGVPIKRFDHYPDKICCKCIKYLRVAYKFRVTCQRSHKHLSRFIAPAVVDTPVEEEVTEYIPIEVEEVEALKVEPDLANIKQELSDPEETEVLDIYEPIEEDAEVFEEFDTIDRSGSALSDGAEYLEDINYEFQYSDEDYVPMKEVAPKRGRGRPPKNLKKGAVVSSKQTVNRDLIKKEKTSPAKRGPKPKKVKPTSYICDICGNIYPSQGRLTEHIKLHKGIKPHECEICGHCFAQTQQLTRHMNTHTGNRPYKCSYCPAAFADLSTRNKHHRIHTNERPYVCDVCGKSFTYTNTLKFHKMIHTGEKPHVCDICGKGFQQAYKLRNHKMTHERKGVGVKIEPIEVETLESYHEVVTATTQILEI</sequence>
<dbReference type="SMART" id="SM00355">
    <property type="entry name" value="ZnF_C2H2"/>
    <property type="match status" value="5"/>
</dbReference>
<dbReference type="GO" id="GO:0005634">
    <property type="term" value="C:nucleus"/>
    <property type="evidence" value="ECO:0007669"/>
    <property type="project" value="UniProtKB-SubCell"/>
</dbReference>
<dbReference type="RefSeq" id="XP_019847564.2">
    <property type="nucleotide sequence ID" value="XM_019992005.3"/>
</dbReference>
<name>A0A034WG27_BACDO</name>
<feature type="domain" description="C2H2-type" evidence="13">
    <location>
        <begin position="268"/>
        <end position="295"/>
    </location>
</feature>
<evidence type="ECO:0000256" key="9">
    <source>
        <dbReference type="ARBA" id="ARBA00023242"/>
    </source>
</evidence>
<dbReference type="PROSITE" id="PS50157">
    <property type="entry name" value="ZINC_FINGER_C2H2_2"/>
    <property type="match status" value="5"/>
</dbReference>
<feature type="region of interest" description="Disordered" evidence="12">
    <location>
        <begin position="189"/>
        <end position="235"/>
    </location>
</feature>
<proteinExistence type="predicted"/>
<dbReference type="Pfam" id="PF00096">
    <property type="entry name" value="zf-C2H2"/>
    <property type="match status" value="3"/>
</dbReference>
<feature type="domain" description="C2H2-type" evidence="13">
    <location>
        <begin position="352"/>
        <end position="379"/>
    </location>
</feature>
<evidence type="ECO:0000256" key="5">
    <source>
        <dbReference type="ARBA" id="ARBA00022833"/>
    </source>
</evidence>
<organism evidence="15">
    <name type="scientific">Bactrocera dorsalis</name>
    <name type="common">Oriental fruit fly</name>
    <name type="synonym">Dacus dorsalis</name>
    <dbReference type="NCBI Taxonomy" id="27457"/>
    <lineage>
        <taxon>Eukaryota</taxon>
        <taxon>Metazoa</taxon>
        <taxon>Ecdysozoa</taxon>
        <taxon>Arthropoda</taxon>
        <taxon>Hexapoda</taxon>
        <taxon>Insecta</taxon>
        <taxon>Pterygota</taxon>
        <taxon>Neoptera</taxon>
        <taxon>Endopterygota</taxon>
        <taxon>Diptera</taxon>
        <taxon>Brachycera</taxon>
        <taxon>Muscomorpha</taxon>
        <taxon>Tephritoidea</taxon>
        <taxon>Tephritidae</taxon>
        <taxon>Bactrocera</taxon>
        <taxon>Bactrocera</taxon>
    </lineage>
</organism>
<evidence type="ECO:0000256" key="4">
    <source>
        <dbReference type="ARBA" id="ARBA00022771"/>
    </source>
</evidence>
<evidence type="ECO:0000256" key="8">
    <source>
        <dbReference type="ARBA" id="ARBA00023163"/>
    </source>
</evidence>
<keyword evidence="5 11" id="KW-0862">Zinc</keyword>
<dbReference type="InterPro" id="IPR012934">
    <property type="entry name" value="Znf_AD"/>
</dbReference>
<dbReference type="FunFam" id="3.30.160.60:FF:000634">
    <property type="entry name" value="Zinc finger X-chromosomal protein"/>
    <property type="match status" value="1"/>
</dbReference>
<keyword evidence="7" id="KW-0238">DNA-binding</keyword>
<feature type="binding site" evidence="11">
    <location>
        <position position="61"/>
    </location>
    <ligand>
        <name>Zn(2+)</name>
        <dbReference type="ChEBI" id="CHEBI:29105"/>
    </ligand>
</feature>
<dbReference type="PANTHER" id="PTHR16515:SF49">
    <property type="entry name" value="GASTRULA ZINC FINGER PROTEIN XLCGF49.1-LIKE-RELATED"/>
    <property type="match status" value="1"/>
</dbReference>
<evidence type="ECO:0000259" key="14">
    <source>
        <dbReference type="PROSITE" id="PS51915"/>
    </source>
</evidence>
<keyword evidence="6" id="KW-0805">Transcription regulation</keyword>
<dbReference type="SUPFAM" id="SSF57716">
    <property type="entry name" value="Glucocorticoid receptor-like (DNA-binding domain)"/>
    <property type="match status" value="1"/>
</dbReference>
<protein>
    <submittedName>
        <fullName evidence="15">Zinc finger protein 596</fullName>
    </submittedName>
</protein>
<evidence type="ECO:0000256" key="3">
    <source>
        <dbReference type="ARBA" id="ARBA00022737"/>
    </source>
</evidence>
<dbReference type="FunFam" id="3.30.160.60:FF:002137">
    <property type="entry name" value="Specific RNA polymerase II transcription factor"/>
    <property type="match status" value="1"/>
</dbReference>
<dbReference type="FunFam" id="3.30.160.60:FF:001668">
    <property type="entry name" value="transcriptional repressor CTCF"/>
    <property type="match status" value="1"/>
</dbReference>
<evidence type="ECO:0000256" key="2">
    <source>
        <dbReference type="ARBA" id="ARBA00022723"/>
    </source>
</evidence>
<dbReference type="Gene3D" id="3.40.1800.20">
    <property type="match status" value="1"/>
</dbReference>
<dbReference type="SUPFAM" id="SSF57667">
    <property type="entry name" value="beta-beta-alpha zinc fingers"/>
    <property type="match status" value="3"/>
</dbReference>
<dbReference type="GeneID" id="105230956"/>
<feature type="domain" description="C2H2-type" evidence="13">
    <location>
        <begin position="296"/>
        <end position="323"/>
    </location>
</feature>
<feature type="domain" description="C2H2-type" evidence="13">
    <location>
        <begin position="324"/>
        <end position="351"/>
    </location>
</feature>
<evidence type="ECO:0000256" key="10">
    <source>
        <dbReference type="PROSITE-ProRule" id="PRU00042"/>
    </source>
</evidence>
<evidence type="ECO:0000256" key="7">
    <source>
        <dbReference type="ARBA" id="ARBA00023125"/>
    </source>
</evidence>
<dbReference type="PANTHER" id="PTHR16515">
    <property type="entry name" value="PR DOMAIN ZINC FINGER PROTEIN"/>
    <property type="match status" value="1"/>
</dbReference>
<feature type="binding site" evidence="11">
    <location>
        <position position="12"/>
    </location>
    <ligand>
        <name>Zn(2+)</name>
        <dbReference type="ChEBI" id="CHEBI:29105"/>
    </ligand>
</feature>
<dbReference type="InterPro" id="IPR013087">
    <property type="entry name" value="Znf_C2H2_type"/>
</dbReference>
<keyword evidence="9" id="KW-0539">Nucleus</keyword>
<feature type="binding site" evidence="11">
    <location>
        <position position="58"/>
    </location>
    <ligand>
        <name>Zn(2+)</name>
        <dbReference type="ChEBI" id="CHEBI:29105"/>
    </ligand>
</feature>
<dbReference type="SMART" id="SM00868">
    <property type="entry name" value="zf-AD"/>
    <property type="match status" value="1"/>
</dbReference>
<dbReference type="EMBL" id="GAKP01005690">
    <property type="protein sequence ID" value="JAC53262.1"/>
    <property type="molecule type" value="Transcribed_RNA"/>
</dbReference>
<dbReference type="GO" id="GO:0008270">
    <property type="term" value="F:zinc ion binding"/>
    <property type="evidence" value="ECO:0007669"/>
    <property type="project" value="UniProtKB-UniRule"/>
</dbReference>
<evidence type="ECO:0000256" key="11">
    <source>
        <dbReference type="PROSITE-ProRule" id="PRU01263"/>
    </source>
</evidence>
<dbReference type="Pfam" id="PF07776">
    <property type="entry name" value="zf-AD"/>
    <property type="match status" value="1"/>
</dbReference>
<dbReference type="GO" id="GO:0010468">
    <property type="term" value="P:regulation of gene expression"/>
    <property type="evidence" value="ECO:0007669"/>
    <property type="project" value="TreeGrafter"/>
</dbReference>
<evidence type="ECO:0000256" key="6">
    <source>
        <dbReference type="ARBA" id="ARBA00023015"/>
    </source>
</evidence>
<feature type="compositionally biased region" description="Basic residues" evidence="12">
    <location>
        <begin position="191"/>
        <end position="202"/>
    </location>
</feature>
<evidence type="ECO:0000256" key="1">
    <source>
        <dbReference type="ARBA" id="ARBA00004123"/>
    </source>
</evidence>
<keyword evidence="4 10" id="KW-0863">Zinc-finger</keyword>
<dbReference type="Gene3D" id="3.30.160.60">
    <property type="entry name" value="Classic Zinc Finger"/>
    <property type="match status" value="4"/>
</dbReference>